<name>A0A5B7CNN0_PORTR</name>
<evidence type="ECO:0000313" key="2">
    <source>
        <dbReference type="EMBL" id="MPC09966.1"/>
    </source>
</evidence>
<reference evidence="2 3" key="1">
    <citation type="submission" date="2019-05" db="EMBL/GenBank/DDBJ databases">
        <title>Another draft genome of Portunus trituberculatus and its Hox gene families provides insights of decapod evolution.</title>
        <authorList>
            <person name="Jeong J.-H."/>
            <person name="Song I."/>
            <person name="Kim S."/>
            <person name="Choi T."/>
            <person name="Kim D."/>
            <person name="Ryu S."/>
            <person name="Kim W."/>
        </authorList>
    </citation>
    <scope>NUCLEOTIDE SEQUENCE [LARGE SCALE GENOMIC DNA]</scope>
    <source>
        <tissue evidence="2">Muscle</tissue>
    </source>
</reference>
<feature type="region of interest" description="Disordered" evidence="1">
    <location>
        <begin position="135"/>
        <end position="162"/>
    </location>
</feature>
<feature type="compositionally biased region" description="Basic and acidic residues" evidence="1">
    <location>
        <begin position="135"/>
        <end position="146"/>
    </location>
</feature>
<comment type="caution">
    <text evidence="2">The sequence shown here is derived from an EMBL/GenBank/DDBJ whole genome shotgun (WGS) entry which is preliminary data.</text>
</comment>
<dbReference type="AlphaFoldDB" id="A0A5B7CNN0"/>
<keyword evidence="3" id="KW-1185">Reference proteome</keyword>
<organism evidence="2 3">
    <name type="scientific">Portunus trituberculatus</name>
    <name type="common">Swimming crab</name>
    <name type="synonym">Neptunus trituberculatus</name>
    <dbReference type="NCBI Taxonomy" id="210409"/>
    <lineage>
        <taxon>Eukaryota</taxon>
        <taxon>Metazoa</taxon>
        <taxon>Ecdysozoa</taxon>
        <taxon>Arthropoda</taxon>
        <taxon>Crustacea</taxon>
        <taxon>Multicrustacea</taxon>
        <taxon>Malacostraca</taxon>
        <taxon>Eumalacostraca</taxon>
        <taxon>Eucarida</taxon>
        <taxon>Decapoda</taxon>
        <taxon>Pleocyemata</taxon>
        <taxon>Brachyura</taxon>
        <taxon>Eubrachyura</taxon>
        <taxon>Portunoidea</taxon>
        <taxon>Portunidae</taxon>
        <taxon>Portuninae</taxon>
        <taxon>Portunus</taxon>
    </lineage>
</organism>
<proteinExistence type="predicted"/>
<dbReference type="EMBL" id="VSRR010000095">
    <property type="protein sequence ID" value="MPC09966.1"/>
    <property type="molecule type" value="Genomic_DNA"/>
</dbReference>
<protein>
    <submittedName>
        <fullName evidence="2">Uncharacterized protein</fullName>
    </submittedName>
</protein>
<gene>
    <name evidence="2" type="ORF">E2C01_002587</name>
</gene>
<evidence type="ECO:0000313" key="3">
    <source>
        <dbReference type="Proteomes" id="UP000324222"/>
    </source>
</evidence>
<sequence>MPVLHPLGSSNHHFLLPYGSPQSQHLLPSHSSPKAMLTTPHHHLYHLSPGSSPLQTPLTHHSPEVLRREAAPGRIISSQVRVRNRGEKSTWVREGCLLSPHTAARCSLNPRAKMSPEFTLGVYLSFRFCVSVRDRDGSGGKEEEGGKTCVCSRRGTRPGRPS</sequence>
<accession>A0A5B7CNN0</accession>
<evidence type="ECO:0000256" key="1">
    <source>
        <dbReference type="SAM" id="MobiDB-lite"/>
    </source>
</evidence>
<dbReference type="Proteomes" id="UP000324222">
    <property type="component" value="Unassembled WGS sequence"/>
</dbReference>